<sequence precursor="true">MKKFPVILALTAIASAATGWAINHNRYGYRDTYFGPLDTNGKVTYANIEEHVLLSADSNQGVGELELEGDSRFDFGVMNPDTPGEHEFVIRNVGDGPLKLRLGATTCKCTLSNLDKDLLQPGETTQIKLTWTAKAGSTEFKQSAQLHTDDPKMPVLSLEIAGQVIKDFLVEPKVWTFGDIAAGEGFEISGEVFNFTQDKIEPTKMRFTNQEMTDLATFDVQEIPADELAEKQEAATQGFRVTAKVDKGMRQGVISQNLMFHFRKAATADNASDEQAKDDAAEDAAISDDLANEDLTNEEPGASETASDQTSGNESADDTGNEESQPSSLASAENESAKNDNAVMFVPIPARGRIVGAMSMIESSKLTGKSGGGYHYSFGKIRRGDSTIAKTFVVLKGKDRENTTLRVGETFPDGILKATLGEPKSRGSMVLYPLILELVPGTEPIERLGKNKDDYGKVWIESDNPKVTKMGIVVTFALDAK</sequence>
<dbReference type="InterPro" id="IPR013783">
    <property type="entry name" value="Ig-like_fold"/>
</dbReference>
<comment type="caution">
    <text evidence="3">The sequence shown here is derived from an EMBL/GenBank/DDBJ whole genome shotgun (WGS) entry which is preliminary data.</text>
</comment>
<dbReference type="EMBL" id="SJPI01000001">
    <property type="protein sequence ID" value="TWT55124.1"/>
    <property type="molecule type" value="Genomic_DNA"/>
</dbReference>
<feature type="region of interest" description="Disordered" evidence="1">
    <location>
        <begin position="291"/>
        <end position="336"/>
    </location>
</feature>
<dbReference type="InterPro" id="IPR011467">
    <property type="entry name" value="DUF1573"/>
</dbReference>
<protein>
    <recommendedName>
        <fullName evidence="5">DUF1573 domain-containing protein</fullName>
    </recommendedName>
</protein>
<dbReference type="RefSeq" id="WP_146515052.1">
    <property type="nucleotide sequence ID" value="NZ_SJPI01000001.1"/>
</dbReference>
<feature type="signal peptide" evidence="2">
    <location>
        <begin position="1"/>
        <end position="21"/>
    </location>
</feature>
<dbReference type="PANTHER" id="PTHR37833:SF1">
    <property type="entry name" value="SIGNAL PEPTIDE PROTEIN"/>
    <property type="match status" value="1"/>
</dbReference>
<dbReference type="OrthoDB" id="215317at2"/>
<evidence type="ECO:0008006" key="5">
    <source>
        <dbReference type="Google" id="ProtNLM"/>
    </source>
</evidence>
<dbReference type="Proteomes" id="UP000316598">
    <property type="component" value="Unassembled WGS sequence"/>
</dbReference>
<accession>A0A5C5WVZ3</accession>
<evidence type="ECO:0000313" key="3">
    <source>
        <dbReference type="EMBL" id="TWT55124.1"/>
    </source>
</evidence>
<evidence type="ECO:0000256" key="1">
    <source>
        <dbReference type="SAM" id="MobiDB-lite"/>
    </source>
</evidence>
<dbReference type="PANTHER" id="PTHR37833">
    <property type="entry name" value="LIPOPROTEIN-RELATED"/>
    <property type="match status" value="1"/>
</dbReference>
<dbReference type="AlphaFoldDB" id="A0A5C5WVZ3"/>
<dbReference type="Pfam" id="PF07610">
    <property type="entry name" value="DUF1573"/>
    <property type="match status" value="1"/>
</dbReference>
<gene>
    <name evidence="3" type="ORF">Pla22_27780</name>
</gene>
<feature type="compositionally biased region" description="Polar residues" evidence="1">
    <location>
        <begin position="304"/>
        <end position="314"/>
    </location>
</feature>
<evidence type="ECO:0000256" key="2">
    <source>
        <dbReference type="SAM" id="SignalP"/>
    </source>
</evidence>
<keyword evidence="4" id="KW-1185">Reference proteome</keyword>
<feature type="chain" id="PRO_5022756006" description="DUF1573 domain-containing protein" evidence="2">
    <location>
        <begin position="22"/>
        <end position="481"/>
    </location>
</feature>
<dbReference type="Gene3D" id="2.60.40.10">
    <property type="entry name" value="Immunoglobulins"/>
    <property type="match status" value="1"/>
</dbReference>
<evidence type="ECO:0000313" key="4">
    <source>
        <dbReference type="Proteomes" id="UP000316598"/>
    </source>
</evidence>
<proteinExistence type="predicted"/>
<name>A0A5C5WVZ3_9BACT</name>
<feature type="compositionally biased region" description="Polar residues" evidence="1">
    <location>
        <begin position="322"/>
        <end position="334"/>
    </location>
</feature>
<organism evidence="3 4">
    <name type="scientific">Rubripirellula amarantea</name>
    <dbReference type="NCBI Taxonomy" id="2527999"/>
    <lineage>
        <taxon>Bacteria</taxon>
        <taxon>Pseudomonadati</taxon>
        <taxon>Planctomycetota</taxon>
        <taxon>Planctomycetia</taxon>
        <taxon>Pirellulales</taxon>
        <taxon>Pirellulaceae</taxon>
        <taxon>Rubripirellula</taxon>
    </lineage>
</organism>
<keyword evidence="2" id="KW-0732">Signal</keyword>
<reference evidence="3 4" key="1">
    <citation type="submission" date="2019-02" db="EMBL/GenBank/DDBJ databases">
        <title>Deep-cultivation of Planctomycetes and their phenomic and genomic characterization uncovers novel biology.</title>
        <authorList>
            <person name="Wiegand S."/>
            <person name="Jogler M."/>
            <person name="Boedeker C."/>
            <person name="Pinto D."/>
            <person name="Vollmers J."/>
            <person name="Rivas-Marin E."/>
            <person name="Kohn T."/>
            <person name="Peeters S.H."/>
            <person name="Heuer A."/>
            <person name="Rast P."/>
            <person name="Oberbeckmann S."/>
            <person name="Bunk B."/>
            <person name="Jeske O."/>
            <person name="Meyerdierks A."/>
            <person name="Storesund J.E."/>
            <person name="Kallscheuer N."/>
            <person name="Luecker S."/>
            <person name="Lage O.M."/>
            <person name="Pohl T."/>
            <person name="Merkel B.J."/>
            <person name="Hornburger P."/>
            <person name="Mueller R.-W."/>
            <person name="Bruemmer F."/>
            <person name="Labrenz M."/>
            <person name="Spormann A.M."/>
            <person name="Op Den Camp H."/>
            <person name="Overmann J."/>
            <person name="Amann R."/>
            <person name="Jetten M.S.M."/>
            <person name="Mascher T."/>
            <person name="Medema M.H."/>
            <person name="Devos D.P."/>
            <person name="Kaster A.-K."/>
            <person name="Ovreas L."/>
            <person name="Rohde M."/>
            <person name="Galperin M.Y."/>
            <person name="Jogler C."/>
        </authorList>
    </citation>
    <scope>NUCLEOTIDE SEQUENCE [LARGE SCALE GENOMIC DNA]</scope>
    <source>
        <strain evidence="3 4">Pla22</strain>
    </source>
</reference>